<gene>
    <name evidence="3" type="ORF">RHGRI_022454</name>
</gene>
<dbReference type="InterPro" id="IPR039757">
    <property type="entry name" value="EIF2D"/>
</dbReference>
<protein>
    <recommendedName>
        <fullName evidence="2">Eukaryotic translation initiation factor 2D-like PUA RNA-binding domain-containing protein</fullName>
    </recommendedName>
</protein>
<evidence type="ECO:0000259" key="2">
    <source>
        <dbReference type="Pfam" id="PF26292"/>
    </source>
</evidence>
<name>A0AAV6J450_9ERIC</name>
<dbReference type="EMBL" id="JACTNZ010000008">
    <property type="protein sequence ID" value="KAG5534329.1"/>
    <property type="molecule type" value="Genomic_DNA"/>
</dbReference>
<dbReference type="Gene3D" id="3.10.400.20">
    <property type="match status" value="1"/>
</dbReference>
<sequence length="140" mass="15710">MTVYALWRVPELLPAFMLNGGEVSRFIIGGADVMCPGVYIPVEGLPTFSAGESWAVKVWQFGSNCSKQAFFFFVNWSPIAIIGWIMIYLCSGWDNHHEIHFGKYWTMASVEAYYVPNAGFLEDIVFEDPSLSSASQTFDS</sequence>
<keyword evidence="4" id="KW-1185">Reference proteome</keyword>
<dbReference type="PANTHER" id="PTHR12217:SF4">
    <property type="entry name" value="EUKARYOTIC TRANSLATION INITIATION FACTOR 2D"/>
    <property type="match status" value="1"/>
</dbReference>
<accession>A0AAV6J450</accession>
<comment type="caution">
    <text evidence="3">The sequence shown here is derived from an EMBL/GenBank/DDBJ whole genome shotgun (WGS) entry which is preliminary data.</text>
</comment>
<dbReference type="Pfam" id="PF26292">
    <property type="entry name" value="PUA_elF2D"/>
    <property type="match status" value="1"/>
</dbReference>
<keyword evidence="1" id="KW-0472">Membrane</keyword>
<dbReference type="PANTHER" id="PTHR12217">
    <property type="entry name" value="EUKARYOTIC TRANSLATION INITIATION FACTOR 2D"/>
    <property type="match status" value="1"/>
</dbReference>
<reference evidence="3" key="1">
    <citation type="submission" date="2020-08" db="EMBL/GenBank/DDBJ databases">
        <title>Plant Genome Project.</title>
        <authorList>
            <person name="Zhang R.-G."/>
        </authorList>
    </citation>
    <scope>NUCLEOTIDE SEQUENCE</scope>
    <source>
        <strain evidence="3">WSP0</strain>
        <tissue evidence="3">Leaf</tissue>
    </source>
</reference>
<dbReference type="GO" id="GO:0001731">
    <property type="term" value="P:formation of translation preinitiation complex"/>
    <property type="evidence" value="ECO:0007669"/>
    <property type="project" value="InterPro"/>
</dbReference>
<evidence type="ECO:0000313" key="3">
    <source>
        <dbReference type="EMBL" id="KAG5534329.1"/>
    </source>
</evidence>
<evidence type="ECO:0000256" key="1">
    <source>
        <dbReference type="SAM" id="Phobius"/>
    </source>
</evidence>
<dbReference type="AlphaFoldDB" id="A0AAV6J450"/>
<evidence type="ECO:0000313" key="4">
    <source>
        <dbReference type="Proteomes" id="UP000823749"/>
    </source>
</evidence>
<proteinExistence type="predicted"/>
<dbReference type="Proteomes" id="UP000823749">
    <property type="component" value="Chromosome 8"/>
</dbReference>
<feature type="transmembrane region" description="Helical" evidence="1">
    <location>
        <begin position="69"/>
        <end position="90"/>
    </location>
</feature>
<keyword evidence="1" id="KW-0812">Transmembrane</keyword>
<dbReference type="GO" id="GO:0003743">
    <property type="term" value="F:translation initiation factor activity"/>
    <property type="evidence" value="ECO:0007669"/>
    <property type="project" value="InterPro"/>
</dbReference>
<keyword evidence="1" id="KW-1133">Transmembrane helix</keyword>
<dbReference type="InterPro" id="IPR048248">
    <property type="entry name" value="PUA_eIF2d-like"/>
</dbReference>
<organism evidence="3 4">
    <name type="scientific">Rhododendron griersonianum</name>
    <dbReference type="NCBI Taxonomy" id="479676"/>
    <lineage>
        <taxon>Eukaryota</taxon>
        <taxon>Viridiplantae</taxon>
        <taxon>Streptophyta</taxon>
        <taxon>Embryophyta</taxon>
        <taxon>Tracheophyta</taxon>
        <taxon>Spermatophyta</taxon>
        <taxon>Magnoliopsida</taxon>
        <taxon>eudicotyledons</taxon>
        <taxon>Gunneridae</taxon>
        <taxon>Pentapetalae</taxon>
        <taxon>asterids</taxon>
        <taxon>Ericales</taxon>
        <taxon>Ericaceae</taxon>
        <taxon>Ericoideae</taxon>
        <taxon>Rhodoreae</taxon>
        <taxon>Rhododendron</taxon>
    </lineage>
</organism>
<feature type="domain" description="Eukaryotic translation initiation factor 2D-like PUA RNA-binding" evidence="2">
    <location>
        <begin position="21"/>
        <end position="58"/>
    </location>
</feature>